<dbReference type="PANTHER" id="PTHR43070:SF3">
    <property type="entry name" value="HOMOSERINE DEHYDROGENASE"/>
    <property type="match status" value="1"/>
</dbReference>
<dbReference type="AlphaFoldDB" id="A0AA89AGP5"/>
<keyword evidence="1" id="KW-0521">NADP</keyword>
<evidence type="ECO:0000256" key="2">
    <source>
        <dbReference type="ARBA" id="ARBA00023002"/>
    </source>
</evidence>
<evidence type="ECO:0000313" key="4">
    <source>
        <dbReference type="EMBL" id="KAK3003029.1"/>
    </source>
</evidence>
<dbReference type="Gene3D" id="3.40.50.720">
    <property type="entry name" value="NAD(P)-binding Rossmann-like Domain"/>
    <property type="match status" value="1"/>
</dbReference>
<evidence type="ECO:0000256" key="1">
    <source>
        <dbReference type="ARBA" id="ARBA00022857"/>
    </source>
</evidence>
<dbReference type="InterPro" id="IPR011147">
    <property type="entry name" value="Bifunc_Aspkin/hSer_DH"/>
</dbReference>
<dbReference type="GO" id="GO:0009067">
    <property type="term" value="P:aspartate family amino acid biosynthetic process"/>
    <property type="evidence" value="ECO:0007669"/>
    <property type="project" value="InterPro"/>
</dbReference>
<evidence type="ECO:0000313" key="5">
    <source>
        <dbReference type="Proteomes" id="UP001188597"/>
    </source>
</evidence>
<feature type="domain" description="Homoserine dehydrogenase catalytic" evidence="3">
    <location>
        <begin position="67"/>
        <end position="101"/>
    </location>
</feature>
<dbReference type="InterPro" id="IPR001342">
    <property type="entry name" value="HDH_cat"/>
</dbReference>
<dbReference type="PANTHER" id="PTHR43070">
    <property type="match status" value="1"/>
</dbReference>
<reference evidence="4" key="1">
    <citation type="submission" date="2022-12" db="EMBL/GenBank/DDBJ databases">
        <title>Draft genome assemblies for two species of Escallonia (Escalloniales).</title>
        <authorList>
            <person name="Chanderbali A."/>
            <person name="Dervinis C."/>
            <person name="Anghel I."/>
            <person name="Soltis D."/>
            <person name="Soltis P."/>
            <person name="Zapata F."/>
        </authorList>
    </citation>
    <scope>NUCLEOTIDE SEQUENCE</scope>
    <source>
        <strain evidence="4">UCBG64.0493</strain>
        <tissue evidence="4">Leaf</tissue>
    </source>
</reference>
<sequence length="108" mass="12060">MAVDGKTELQMISFQAPKIRLLRSLSIEGSNGMQGNGYREACWRVSKIDMGQRDKGWQMMRRQWGAILEIYSRCYNEQPMVLQGAGAGNDTTAAGVLADILDIQDLFS</sequence>
<accession>A0AA89AGP5</accession>
<dbReference type="GO" id="GO:0004412">
    <property type="term" value="F:homoserine dehydrogenase activity"/>
    <property type="evidence" value="ECO:0007669"/>
    <property type="project" value="InterPro"/>
</dbReference>
<dbReference type="Gene3D" id="3.30.360.10">
    <property type="entry name" value="Dihydrodipicolinate Reductase, domain 2"/>
    <property type="match status" value="1"/>
</dbReference>
<keyword evidence="5" id="KW-1185">Reference proteome</keyword>
<dbReference type="Pfam" id="PF00742">
    <property type="entry name" value="Homoserine_dh"/>
    <property type="match status" value="1"/>
</dbReference>
<comment type="caution">
    <text evidence="4">The sequence shown here is derived from an EMBL/GenBank/DDBJ whole genome shotgun (WGS) entry which is preliminary data.</text>
</comment>
<gene>
    <name evidence="4" type="ORF">RJ639_019439</name>
</gene>
<proteinExistence type="predicted"/>
<evidence type="ECO:0000259" key="3">
    <source>
        <dbReference type="Pfam" id="PF00742"/>
    </source>
</evidence>
<dbReference type="Proteomes" id="UP001188597">
    <property type="component" value="Unassembled WGS sequence"/>
</dbReference>
<protein>
    <recommendedName>
        <fullName evidence="3">Homoserine dehydrogenase catalytic domain-containing protein</fullName>
    </recommendedName>
</protein>
<dbReference type="EMBL" id="JAVXUP010002486">
    <property type="protein sequence ID" value="KAK3003029.1"/>
    <property type="molecule type" value="Genomic_DNA"/>
</dbReference>
<organism evidence="4 5">
    <name type="scientific">Escallonia herrerae</name>
    <dbReference type="NCBI Taxonomy" id="1293975"/>
    <lineage>
        <taxon>Eukaryota</taxon>
        <taxon>Viridiplantae</taxon>
        <taxon>Streptophyta</taxon>
        <taxon>Embryophyta</taxon>
        <taxon>Tracheophyta</taxon>
        <taxon>Spermatophyta</taxon>
        <taxon>Magnoliopsida</taxon>
        <taxon>eudicotyledons</taxon>
        <taxon>Gunneridae</taxon>
        <taxon>Pentapetalae</taxon>
        <taxon>asterids</taxon>
        <taxon>campanulids</taxon>
        <taxon>Escalloniales</taxon>
        <taxon>Escalloniaceae</taxon>
        <taxon>Escallonia</taxon>
    </lineage>
</organism>
<keyword evidence="2" id="KW-0560">Oxidoreductase</keyword>
<name>A0AA89AGP5_9ASTE</name>